<reference evidence="1 2" key="1">
    <citation type="journal article" date="2012" name="J. Bacteriol.">
        <title>Genome Sequence of Blastococcus saxobsidens DD2, a Stone-Inhabiting Bacterium.</title>
        <authorList>
            <person name="Chouaia B."/>
            <person name="Crotti E."/>
            <person name="Brusetti L."/>
            <person name="Daffonchio D."/>
            <person name="Essoussi I."/>
            <person name="Nouioui I."/>
            <person name="Sbissi I."/>
            <person name="Ghodhbane-Gtari F."/>
            <person name="Gtari M."/>
            <person name="Vacherie B."/>
            <person name="Barbe V."/>
            <person name="Medigue C."/>
            <person name="Gury J."/>
            <person name="Pujic P."/>
            <person name="Normand P."/>
        </authorList>
    </citation>
    <scope>NUCLEOTIDE SEQUENCE [LARGE SCALE GENOMIC DNA]</scope>
    <source>
        <strain evidence="1 2">DD2</strain>
    </source>
</reference>
<dbReference type="STRING" id="1146883.BLASA_4825"/>
<proteinExistence type="predicted"/>
<keyword evidence="2" id="KW-1185">Reference proteome</keyword>
<dbReference type="PANTHER" id="PTHR39338">
    <property type="entry name" value="BLL5662 PROTEIN-RELATED"/>
    <property type="match status" value="1"/>
</dbReference>
<dbReference type="PANTHER" id="PTHR39338:SF6">
    <property type="entry name" value="BLL5662 PROTEIN"/>
    <property type="match status" value="1"/>
</dbReference>
<dbReference type="OrthoDB" id="9790469at2"/>
<evidence type="ECO:0000313" key="2">
    <source>
        <dbReference type="Proteomes" id="UP000007517"/>
    </source>
</evidence>
<dbReference type="InterPro" id="IPR008912">
    <property type="entry name" value="Uncharacterised_CoxE"/>
</dbReference>
<dbReference type="Proteomes" id="UP000007517">
    <property type="component" value="Chromosome"/>
</dbReference>
<accession>H6RTB2</accession>
<dbReference type="CDD" id="cd00198">
    <property type="entry name" value="vWFA"/>
    <property type="match status" value="1"/>
</dbReference>
<dbReference type="AlphaFoldDB" id="H6RTB2"/>
<dbReference type="PIRSF" id="PIRSF010256">
    <property type="entry name" value="CoxE_vWa"/>
    <property type="match status" value="1"/>
</dbReference>
<dbReference type="InterPro" id="IPR011195">
    <property type="entry name" value="UCP010256"/>
</dbReference>
<dbReference type="RefSeq" id="WP_014378478.1">
    <property type="nucleotide sequence ID" value="NC_016943.1"/>
</dbReference>
<dbReference type="Gene3D" id="3.40.50.410">
    <property type="entry name" value="von Willebrand factor, type A domain"/>
    <property type="match status" value="1"/>
</dbReference>
<dbReference type="Pfam" id="PF05762">
    <property type="entry name" value="VWA_CoxE"/>
    <property type="match status" value="1"/>
</dbReference>
<dbReference type="EMBL" id="FO117623">
    <property type="protein sequence ID" value="CCG05612.1"/>
    <property type="molecule type" value="Genomic_DNA"/>
</dbReference>
<name>H6RTB2_BLASD</name>
<sequence length="398" mass="42498">MAELVGASGIGGFAPENGARDVGKASYAGGPGRDVVDTVLGFARTLRHAGVGASPDRVEAMLAALGHLDVLDPAAVYWAGRLTLCAGPDDLDRYDVAFLAWFSGQRARTPRPAAQPEVRLAASAPLDAGTGEGDDDSDAPDLAAQASADEVLRHRDVAGLTDAERAHLRRLFALLVPASPMRRARRRRPAIHGAVHPGRTVRRALRDGGEVSRLMHRRARPRPRRVVLLIDVSGSMTPYADALLRFAHAAVRARPASTEVFTIGTRLTRVTRELRLRDPDRALAAGGQAIPDWSGGTRLGEVLKAFLDRWGQRGTARGAVVVVCSDGWERGGTDLLAAQMARLRRLAHAVVWVNPHKGRTGYEPLTGGMQAALPAIDHFVAGHSMAAFEELSGVISRA</sequence>
<organism evidence="1 2">
    <name type="scientific">Blastococcus saxobsidens (strain DD2)</name>
    <dbReference type="NCBI Taxonomy" id="1146883"/>
    <lineage>
        <taxon>Bacteria</taxon>
        <taxon>Bacillati</taxon>
        <taxon>Actinomycetota</taxon>
        <taxon>Actinomycetes</taxon>
        <taxon>Geodermatophilales</taxon>
        <taxon>Geodermatophilaceae</taxon>
        <taxon>Blastococcus</taxon>
    </lineage>
</organism>
<gene>
    <name evidence="1" type="ordered locus">BLASA_4825</name>
</gene>
<dbReference type="InterPro" id="IPR036465">
    <property type="entry name" value="vWFA_dom_sf"/>
</dbReference>
<dbReference type="HOGENOM" id="CLU_042261_0_1_11"/>
<dbReference type="SUPFAM" id="SSF53300">
    <property type="entry name" value="vWA-like"/>
    <property type="match status" value="1"/>
</dbReference>
<dbReference type="KEGG" id="bsd:BLASA_4825"/>
<evidence type="ECO:0000313" key="1">
    <source>
        <dbReference type="EMBL" id="CCG05612.1"/>
    </source>
</evidence>
<reference evidence="2" key="2">
    <citation type="submission" date="2012-02" db="EMBL/GenBank/DDBJ databases">
        <title>Complete genome sequence of Blastococcus saxobsidens strain DD2.</title>
        <authorList>
            <person name="Genoscope."/>
        </authorList>
    </citation>
    <scope>NUCLEOTIDE SEQUENCE [LARGE SCALE GENOMIC DNA]</scope>
    <source>
        <strain evidence="2">DD2</strain>
    </source>
</reference>
<protein>
    <submittedName>
        <fullName evidence="1">VWA containing CoxE family protein</fullName>
    </submittedName>
</protein>
<dbReference type="eggNOG" id="COG3552">
    <property type="taxonomic scope" value="Bacteria"/>
</dbReference>